<dbReference type="InterPro" id="IPR058245">
    <property type="entry name" value="NreC/VraR/RcsB-like_REC"/>
</dbReference>
<evidence type="ECO:0000256" key="3">
    <source>
        <dbReference type="PROSITE-ProRule" id="PRU00169"/>
    </source>
</evidence>
<evidence type="ECO:0000313" key="6">
    <source>
        <dbReference type="EMBL" id="KAA9327293.1"/>
    </source>
</evidence>
<dbReference type="SMART" id="SM00421">
    <property type="entry name" value="HTH_LUXR"/>
    <property type="match status" value="1"/>
</dbReference>
<evidence type="ECO:0000259" key="5">
    <source>
        <dbReference type="PROSITE" id="PS50110"/>
    </source>
</evidence>
<dbReference type="CDD" id="cd17535">
    <property type="entry name" value="REC_NarL-like"/>
    <property type="match status" value="1"/>
</dbReference>
<keyword evidence="2" id="KW-0238">DNA-binding</keyword>
<dbReference type="Gene3D" id="3.40.50.2300">
    <property type="match status" value="1"/>
</dbReference>
<name>A0A5N1INS5_9BACT</name>
<dbReference type="InterPro" id="IPR001789">
    <property type="entry name" value="Sig_transdc_resp-reg_receiver"/>
</dbReference>
<feature type="domain" description="Response regulatory" evidence="5">
    <location>
        <begin position="9"/>
        <end position="125"/>
    </location>
</feature>
<feature type="modified residue" description="4-aspartylphosphate" evidence="3">
    <location>
        <position position="60"/>
    </location>
</feature>
<dbReference type="RefSeq" id="WP_150904797.1">
    <property type="nucleotide sequence ID" value="NZ_VTWT01000009.1"/>
</dbReference>
<dbReference type="GO" id="GO:0006355">
    <property type="term" value="P:regulation of DNA-templated transcription"/>
    <property type="evidence" value="ECO:0007669"/>
    <property type="project" value="InterPro"/>
</dbReference>
<dbReference type="EMBL" id="VTWT01000009">
    <property type="protein sequence ID" value="KAA9327293.1"/>
    <property type="molecule type" value="Genomic_DNA"/>
</dbReference>
<evidence type="ECO:0000259" key="4">
    <source>
        <dbReference type="PROSITE" id="PS50043"/>
    </source>
</evidence>
<evidence type="ECO:0000256" key="1">
    <source>
        <dbReference type="ARBA" id="ARBA00022553"/>
    </source>
</evidence>
<dbReference type="SMART" id="SM00448">
    <property type="entry name" value="REC"/>
    <property type="match status" value="1"/>
</dbReference>
<proteinExistence type="predicted"/>
<dbReference type="PANTHER" id="PTHR43214">
    <property type="entry name" value="TWO-COMPONENT RESPONSE REGULATOR"/>
    <property type="match status" value="1"/>
</dbReference>
<dbReference type="InterPro" id="IPR039420">
    <property type="entry name" value="WalR-like"/>
</dbReference>
<gene>
    <name evidence="6" type="ORF">F0P94_15350</name>
</gene>
<feature type="domain" description="HTH luxR-type" evidence="4">
    <location>
        <begin position="155"/>
        <end position="220"/>
    </location>
</feature>
<dbReference type="PROSITE" id="PS50043">
    <property type="entry name" value="HTH_LUXR_2"/>
    <property type="match status" value="1"/>
</dbReference>
<protein>
    <submittedName>
        <fullName evidence="6">Response regulator transcription factor</fullName>
    </submittedName>
</protein>
<comment type="caution">
    <text evidence="6">The sequence shown here is derived from an EMBL/GenBank/DDBJ whole genome shotgun (WGS) entry which is preliminary data.</text>
</comment>
<dbReference type="GO" id="GO:0000160">
    <property type="term" value="P:phosphorelay signal transduction system"/>
    <property type="evidence" value="ECO:0007669"/>
    <property type="project" value="InterPro"/>
</dbReference>
<dbReference type="InterPro" id="IPR000792">
    <property type="entry name" value="Tscrpt_reg_LuxR_C"/>
</dbReference>
<dbReference type="InterPro" id="IPR011006">
    <property type="entry name" value="CheY-like_superfamily"/>
</dbReference>
<dbReference type="AlphaFoldDB" id="A0A5N1INS5"/>
<reference evidence="6 7" key="1">
    <citation type="submission" date="2019-09" db="EMBL/GenBank/DDBJ databases">
        <title>Genome sequence of Adhaeribacter sp. M2.</title>
        <authorList>
            <person name="Srinivasan S."/>
        </authorList>
    </citation>
    <scope>NUCLEOTIDE SEQUENCE [LARGE SCALE GENOMIC DNA]</scope>
    <source>
        <strain evidence="6 7">M2</strain>
    </source>
</reference>
<dbReference type="Pfam" id="PF00072">
    <property type="entry name" value="Response_reg"/>
    <property type="match status" value="1"/>
</dbReference>
<dbReference type="InterPro" id="IPR016032">
    <property type="entry name" value="Sig_transdc_resp-reg_C-effctor"/>
</dbReference>
<dbReference type="PRINTS" id="PR00038">
    <property type="entry name" value="HTHLUXR"/>
</dbReference>
<dbReference type="Pfam" id="PF00196">
    <property type="entry name" value="GerE"/>
    <property type="match status" value="1"/>
</dbReference>
<dbReference type="GO" id="GO:0003677">
    <property type="term" value="F:DNA binding"/>
    <property type="evidence" value="ECO:0007669"/>
    <property type="project" value="UniProtKB-KW"/>
</dbReference>
<keyword evidence="7" id="KW-1185">Reference proteome</keyword>
<organism evidence="6 7">
    <name type="scientific">Adhaeribacter soli</name>
    <dbReference type="NCBI Taxonomy" id="2607655"/>
    <lineage>
        <taxon>Bacteria</taxon>
        <taxon>Pseudomonadati</taxon>
        <taxon>Bacteroidota</taxon>
        <taxon>Cytophagia</taxon>
        <taxon>Cytophagales</taxon>
        <taxon>Hymenobacteraceae</taxon>
        <taxon>Adhaeribacter</taxon>
    </lineage>
</organism>
<evidence type="ECO:0000256" key="2">
    <source>
        <dbReference type="ARBA" id="ARBA00023125"/>
    </source>
</evidence>
<sequence>MNQSLRSIRLLLVDDNPMMISGLKMLLRQEAGIYICGDAPNGKEALEKLEYLDADIVITDINMPVMNGIELTAQIKIRFPLVQVIALTMYSDPIYVKDIMEAGASGYVLKNTSRAELREAIMLVAADNTYFNNEIAGSVLDAMLDFPKTKNNGFEESHLVTLTEREQSILQLSSEGHSLETISRKLALQLPTIEMCLKNIYRKTNTKNNKELLNYGKIHNLIRSTPA</sequence>
<dbReference type="SUPFAM" id="SSF46894">
    <property type="entry name" value="C-terminal effector domain of the bipartite response regulators"/>
    <property type="match status" value="1"/>
</dbReference>
<keyword evidence="1 3" id="KW-0597">Phosphoprotein</keyword>
<accession>A0A5N1INS5</accession>
<dbReference type="Proteomes" id="UP000326570">
    <property type="component" value="Unassembled WGS sequence"/>
</dbReference>
<dbReference type="PANTHER" id="PTHR43214:SF43">
    <property type="entry name" value="TWO-COMPONENT RESPONSE REGULATOR"/>
    <property type="match status" value="1"/>
</dbReference>
<evidence type="ECO:0000313" key="7">
    <source>
        <dbReference type="Proteomes" id="UP000326570"/>
    </source>
</evidence>
<dbReference type="SUPFAM" id="SSF52172">
    <property type="entry name" value="CheY-like"/>
    <property type="match status" value="1"/>
</dbReference>
<dbReference type="PROSITE" id="PS50110">
    <property type="entry name" value="RESPONSE_REGULATORY"/>
    <property type="match status" value="1"/>
</dbReference>